<organism evidence="2 3">
    <name type="scientific">Lepraria finkii</name>
    <dbReference type="NCBI Taxonomy" id="1340010"/>
    <lineage>
        <taxon>Eukaryota</taxon>
        <taxon>Fungi</taxon>
        <taxon>Dikarya</taxon>
        <taxon>Ascomycota</taxon>
        <taxon>Pezizomycotina</taxon>
        <taxon>Lecanoromycetes</taxon>
        <taxon>OSLEUM clade</taxon>
        <taxon>Lecanoromycetidae</taxon>
        <taxon>Lecanorales</taxon>
        <taxon>Lecanorineae</taxon>
        <taxon>Stereocaulaceae</taxon>
        <taxon>Lepraria</taxon>
    </lineage>
</organism>
<evidence type="ECO:0000256" key="1">
    <source>
        <dbReference type="SAM" id="MobiDB-lite"/>
    </source>
</evidence>
<evidence type="ECO:0000313" key="2">
    <source>
        <dbReference type="EMBL" id="KAL2056894.1"/>
    </source>
</evidence>
<dbReference type="EMBL" id="JBHFEH010000006">
    <property type="protein sequence ID" value="KAL2056894.1"/>
    <property type="molecule type" value="Genomic_DNA"/>
</dbReference>
<feature type="compositionally biased region" description="Polar residues" evidence="1">
    <location>
        <begin position="106"/>
        <end position="119"/>
    </location>
</feature>
<protein>
    <submittedName>
        <fullName evidence="2">Uncharacterized protein</fullName>
    </submittedName>
</protein>
<feature type="compositionally biased region" description="Polar residues" evidence="1">
    <location>
        <begin position="178"/>
        <end position="188"/>
    </location>
</feature>
<accession>A0ABR4BGD6</accession>
<reference evidence="2 3" key="1">
    <citation type="submission" date="2024-09" db="EMBL/GenBank/DDBJ databases">
        <title>Rethinking Asexuality: The Enigmatic Case of Functional Sexual Genes in Lepraria (Stereocaulaceae).</title>
        <authorList>
            <person name="Doellman M."/>
            <person name="Sun Y."/>
            <person name="Barcenas-Pena A."/>
            <person name="Lumbsch H.T."/>
            <person name="Grewe F."/>
        </authorList>
    </citation>
    <scope>NUCLEOTIDE SEQUENCE [LARGE SCALE GENOMIC DNA]</scope>
    <source>
        <strain evidence="2 3">Grewe 0041</strain>
    </source>
</reference>
<dbReference type="Proteomes" id="UP001590951">
    <property type="component" value="Unassembled WGS sequence"/>
</dbReference>
<comment type="caution">
    <text evidence="2">The sequence shown here is derived from an EMBL/GenBank/DDBJ whole genome shotgun (WGS) entry which is preliminary data.</text>
</comment>
<name>A0ABR4BGD6_9LECA</name>
<evidence type="ECO:0000313" key="3">
    <source>
        <dbReference type="Proteomes" id="UP001590951"/>
    </source>
</evidence>
<feature type="compositionally biased region" description="Polar residues" evidence="1">
    <location>
        <begin position="206"/>
        <end position="217"/>
    </location>
</feature>
<feature type="region of interest" description="Disordered" evidence="1">
    <location>
        <begin position="1"/>
        <end position="241"/>
    </location>
</feature>
<proteinExistence type="predicted"/>
<feature type="compositionally biased region" description="Polar residues" evidence="1">
    <location>
        <begin position="34"/>
        <end position="56"/>
    </location>
</feature>
<gene>
    <name evidence="2" type="ORF">ABVK25_002633</name>
</gene>
<sequence length="298" mass="32148">MAEGNSKDYSADSSDREGETFEDARVTASRPESLESSGSVRSLTNGRPSSTVSTPRASKGEITLLEPDSYGADPQKEEVPTKSPLLTAHRISATSLDDVQLDGTHDSSSIRSGSTPTTFTEKDMATSPPKLPFRGQGLSGNLPSIPWGPPPPLAPKATATVPTPSPTPAPRKLGMSFSWLSRSGSANKETLPAPNPSPNAHDRRNTVTSMASMNSNPELMLSKLDEGQDSDSSAGAKRQRNSLRERFKMLRMREEAGIQSLEGAGSWITDWQRRSVGRLNRTKCKSGARYCESHKCCR</sequence>
<keyword evidence="3" id="KW-1185">Reference proteome</keyword>
<feature type="compositionally biased region" description="Basic and acidic residues" evidence="1">
    <location>
        <begin position="1"/>
        <end position="25"/>
    </location>
</feature>